<evidence type="ECO:0000256" key="2">
    <source>
        <dbReference type="ARBA" id="ARBA00022980"/>
    </source>
</evidence>
<comment type="caution">
    <text evidence="7">The sequence shown here is derived from an EMBL/GenBank/DDBJ whole genome shotgun (WGS) entry which is preliminary data.</text>
</comment>
<protein>
    <recommendedName>
        <fullName evidence="4 5">Large ribosomal subunit protein uL4</fullName>
    </recommendedName>
</protein>
<dbReference type="PANTHER" id="PTHR10746:SF6">
    <property type="entry name" value="LARGE RIBOSOMAL SUBUNIT PROTEIN UL4M"/>
    <property type="match status" value="1"/>
</dbReference>
<evidence type="ECO:0000256" key="3">
    <source>
        <dbReference type="ARBA" id="ARBA00023274"/>
    </source>
</evidence>
<dbReference type="NCBIfam" id="TIGR03953">
    <property type="entry name" value="rplD_bact"/>
    <property type="match status" value="1"/>
</dbReference>
<keyword evidence="5" id="KW-0699">rRNA-binding</keyword>
<organism evidence="7 8">
    <name type="scientific">candidate division WWE3 bacterium RIFCSPHIGHO2_01_FULL_48_15</name>
    <dbReference type="NCBI Taxonomy" id="1802619"/>
    <lineage>
        <taxon>Bacteria</taxon>
        <taxon>Katanobacteria</taxon>
    </lineage>
</organism>
<dbReference type="InterPro" id="IPR023574">
    <property type="entry name" value="Ribosomal_uL4_dom_sf"/>
</dbReference>
<accession>A0A1F4V9Z6</accession>
<dbReference type="PANTHER" id="PTHR10746">
    <property type="entry name" value="50S RIBOSOMAL PROTEIN L4"/>
    <property type="match status" value="1"/>
</dbReference>
<comment type="function">
    <text evidence="5">Forms part of the polypeptide exit tunnel.</text>
</comment>
<name>A0A1F4V9Z6_UNCKA</name>
<evidence type="ECO:0000256" key="6">
    <source>
        <dbReference type="SAM" id="MobiDB-lite"/>
    </source>
</evidence>
<dbReference type="HAMAP" id="MF_01328_B">
    <property type="entry name" value="Ribosomal_uL4_B"/>
    <property type="match status" value="1"/>
</dbReference>
<comment type="similarity">
    <text evidence="1 5">Belongs to the universal ribosomal protein uL4 family.</text>
</comment>
<dbReference type="Gene3D" id="3.40.1370.10">
    <property type="match status" value="1"/>
</dbReference>
<evidence type="ECO:0000256" key="5">
    <source>
        <dbReference type="HAMAP-Rule" id="MF_01328"/>
    </source>
</evidence>
<dbReference type="InterPro" id="IPR013005">
    <property type="entry name" value="Ribosomal_uL4-like"/>
</dbReference>
<dbReference type="InterPro" id="IPR002136">
    <property type="entry name" value="Ribosomal_uL4"/>
</dbReference>
<dbReference type="GO" id="GO:0005840">
    <property type="term" value="C:ribosome"/>
    <property type="evidence" value="ECO:0007669"/>
    <property type="project" value="UniProtKB-KW"/>
</dbReference>
<dbReference type="GO" id="GO:1990904">
    <property type="term" value="C:ribonucleoprotein complex"/>
    <property type="evidence" value="ECO:0007669"/>
    <property type="project" value="UniProtKB-KW"/>
</dbReference>
<dbReference type="STRING" id="1802619.A2797_00350"/>
<dbReference type="GO" id="GO:0006412">
    <property type="term" value="P:translation"/>
    <property type="evidence" value="ECO:0007669"/>
    <property type="project" value="UniProtKB-UniRule"/>
</dbReference>
<dbReference type="Pfam" id="PF00573">
    <property type="entry name" value="Ribosomal_L4"/>
    <property type="match status" value="1"/>
</dbReference>
<comment type="function">
    <text evidence="5">One of the primary rRNA binding proteins, this protein initially binds near the 5'-end of the 23S rRNA. It is important during the early stages of 50S assembly. It makes multiple contacts with different domains of the 23S rRNA in the assembled 50S subunit and ribosome.</text>
</comment>
<feature type="compositionally biased region" description="Basic and acidic residues" evidence="6">
    <location>
        <begin position="208"/>
        <end position="221"/>
    </location>
</feature>
<reference evidence="7 8" key="1">
    <citation type="journal article" date="2016" name="Nat. Commun.">
        <title>Thousands of microbial genomes shed light on interconnected biogeochemical processes in an aquifer system.</title>
        <authorList>
            <person name="Anantharaman K."/>
            <person name="Brown C.T."/>
            <person name="Hug L.A."/>
            <person name="Sharon I."/>
            <person name="Castelle C.J."/>
            <person name="Probst A.J."/>
            <person name="Thomas B.C."/>
            <person name="Singh A."/>
            <person name="Wilkins M.J."/>
            <person name="Karaoz U."/>
            <person name="Brodie E.L."/>
            <person name="Williams K.H."/>
            <person name="Hubbard S.S."/>
            <person name="Banfield J.F."/>
        </authorList>
    </citation>
    <scope>NUCLEOTIDE SEQUENCE [LARGE SCALE GENOMIC DNA]</scope>
</reference>
<evidence type="ECO:0000256" key="4">
    <source>
        <dbReference type="ARBA" id="ARBA00035244"/>
    </source>
</evidence>
<evidence type="ECO:0000313" key="7">
    <source>
        <dbReference type="EMBL" id="OGC53968.1"/>
    </source>
</evidence>
<gene>
    <name evidence="5" type="primary">rplD</name>
    <name evidence="7" type="ORF">A2797_00350</name>
</gene>
<evidence type="ECO:0000313" key="8">
    <source>
        <dbReference type="Proteomes" id="UP000179005"/>
    </source>
</evidence>
<dbReference type="GO" id="GO:0019843">
    <property type="term" value="F:rRNA binding"/>
    <property type="evidence" value="ECO:0007669"/>
    <property type="project" value="UniProtKB-UniRule"/>
</dbReference>
<dbReference type="Proteomes" id="UP000179005">
    <property type="component" value="Unassembled WGS sequence"/>
</dbReference>
<feature type="region of interest" description="Disordered" evidence="6">
    <location>
        <begin position="208"/>
        <end position="261"/>
    </location>
</feature>
<dbReference type="EMBL" id="MEVC01000025">
    <property type="protein sequence ID" value="OGC53968.1"/>
    <property type="molecule type" value="Genomic_DNA"/>
</dbReference>
<dbReference type="AlphaFoldDB" id="A0A1F4V9Z6"/>
<sequence length="261" mass="28688">MTKMRVNIYSEKGVKTPTTIELPKEIFETAPAETALRQYIHVYRINQRQGTASTKTRGEVRGGGRKPWRQKGTGRARQGSIRSPLWPGGGTTHGPQPHDFEADMPKKVRELALRWALSQKTSSGNLRVLGDFTLKTPKTAIAAKLIDKLGLKKALVILPEPNFVAARSFRNIGGTKIRTAGQLNAYDVVDSGGLLIFKESIGKLKERLEKKTESKTTKAKSESAGNKPKVETKPKLVAKPAKSAKPKRKVAVTSKAKRAKK</sequence>
<dbReference type="GO" id="GO:0003735">
    <property type="term" value="F:structural constituent of ribosome"/>
    <property type="evidence" value="ECO:0007669"/>
    <property type="project" value="InterPro"/>
</dbReference>
<proteinExistence type="inferred from homology"/>
<feature type="compositionally biased region" description="Basic residues" evidence="6">
    <location>
        <begin position="242"/>
        <end position="261"/>
    </location>
</feature>
<keyword evidence="5" id="KW-0694">RNA-binding</keyword>
<keyword evidence="2 5" id="KW-0689">Ribosomal protein</keyword>
<keyword evidence="3 5" id="KW-0687">Ribonucleoprotein</keyword>
<feature type="compositionally biased region" description="Basic residues" evidence="6">
    <location>
        <begin position="63"/>
        <end position="74"/>
    </location>
</feature>
<comment type="subunit">
    <text evidence="5">Part of the 50S ribosomal subunit.</text>
</comment>
<feature type="region of interest" description="Disordered" evidence="6">
    <location>
        <begin position="50"/>
        <end position="98"/>
    </location>
</feature>
<evidence type="ECO:0000256" key="1">
    <source>
        <dbReference type="ARBA" id="ARBA00010528"/>
    </source>
</evidence>
<dbReference type="SUPFAM" id="SSF52166">
    <property type="entry name" value="Ribosomal protein L4"/>
    <property type="match status" value="1"/>
</dbReference>